<protein>
    <submittedName>
        <fullName evidence="2">Phenylacetate-coenzyme A ligase family protein</fullName>
    </submittedName>
</protein>
<keyword evidence="2" id="KW-0436">Ligase</keyword>
<feature type="compositionally biased region" description="Basic residues" evidence="1">
    <location>
        <begin position="44"/>
        <end position="62"/>
    </location>
</feature>
<evidence type="ECO:0000256" key="1">
    <source>
        <dbReference type="SAM" id="MobiDB-lite"/>
    </source>
</evidence>
<organism evidence="2 3">
    <name type="scientific">Mycolicibacterium brisbanense</name>
    <dbReference type="NCBI Taxonomy" id="146020"/>
    <lineage>
        <taxon>Bacteria</taxon>
        <taxon>Bacillati</taxon>
        <taxon>Actinomycetota</taxon>
        <taxon>Actinomycetes</taxon>
        <taxon>Mycobacteriales</taxon>
        <taxon>Mycobacteriaceae</taxon>
        <taxon>Mycolicibacterium</taxon>
    </lineage>
</organism>
<dbReference type="EMBL" id="BCSX01000064">
    <property type="protein sequence ID" value="GAS92781.1"/>
    <property type="molecule type" value="Genomic_DNA"/>
</dbReference>
<dbReference type="STRING" id="146020.RMCB_6877"/>
<reference evidence="3" key="1">
    <citation type="journal article" date="2016" name="Genome Announc.">
        <title>Draft Genome Sequences of Five Rapidly Growing Mycobacterium Species, M. thermoresistibile, M. fortuitum subsp. acetamidolyticum, M. canariasense, M. brisbanense, and M. novocastrense.</title>
        <authorList>
            <person name="Katahira K."/>
            <person name="Ogura Y."/>
            <person name="Gotoh Y."/>
            <person name="Hayashi T."/>
        </authorList>
    </citation>
    <scope>NUCLEOTIDE SEQUENCE [LARGE SCALE GENOMIC DNA]</scope>
    <source>
        <strain evidence="3">JCM15654</strain>
    </source>
</reference>
<accession>A0A100W747</accession>
<dbReference type="Proteomes" id="UP000069620">
    <property type="component" value="Unassembled WGS sequence"/>
</dbReference>
<gene>
    <name evidence="2" type="ORF">RMCB_6877</name>
</gene>
<proteinExistence type="predicted"/>
<name>A0A100W747_9MYCO</name>
<dbReference type="GO" id="GO:0016874">
    <property type="term" value="F:ligase activity"/>
    <property type="evidence" value="ECO:0007669"/>
    <property type="project" value="UniProtKB-KW"/>
</dbReference>
<reference evidence="3" key="2">
    <citation type="submission" date="2016-02" db="EMBL/GenBank/DDBJ databases">
        <title>Draft genome sequence of five rapidly growing Mycobacterium species.</title>
        <authorList>
            <person name="Katahira K."/>
            <person name="Gotou Y."/>
            <person name="Iida K."/>
            <person name="Ogura Y."/>
            <person name="Hayashi T."/>
        </authorList>
    </citation>
    <scope>NUCLEOTIDE SEQUENCE [LARGE SCALE GENOMIC DNA]</scope>
    <source>
        <strain evidence="3">JCM15654</strain>
    </source>
</reference>
<comment type="caution">
    <text evidence="2">The sequence shown here is derived from an EMBL/GenBank/DDBJ whole genome shotgun (WGS) entry which is preliminary data.</text>
</comment>
<evidence type="ECO:0000313" key="3">
    <source>
        <dbReference type="Proteomes" id="UP000069620"/>
    </source>
</evidence>
<dbReference type="AlphaFoldDB" id="A0A100W747"/>
<feature type="region of interest" description="Disordered" evidence="1">
    <location>
        <begin position="36"/>
        <end position="62"/>
    </location>
</feature>
<sequence>MAAVAVIRSDRRRLDRVGLIPARRRAVRVATTLARRNNPGPRSITRRHGSRRNNNRRRARHSHIGLLVLPGLPLSHRKRAATE</sequence>
<keyword evidence="3" id="KW-1185">Reference proteome</keyword>
<evidence type="ECO:0000313" key="2">
    <source>
        <dbReference type="EMBL" id="GAS92781.1"/>
    </source>
</evidence>